<dbReference type="InterPro" id="IPR002941">
    <property type="entry name" value="DNA_methylase_N4/N6"/>
</dbReference>
<name>A0A8J7K468_9CYAN</name>
<protein>
    <recommendedName>
        <fullName evidence="3">DNA methylase N-4/N-6 domain-containing protein</fullName>
    </recommendedName>
</protein>
<feature type="domain" description="DNA methylase N-4/N-6" evidence="3">
    <location>
        <begin position="3"/>
        <end position="58"/>
    </location>
</feature>
<dbReference type="InterPro" id="IPR001091">
    <property type="entry name" value="RM_Methyltransferase"/>
</dbReference>
<dbReference type="InterPro" id="IPR029063">
    <property type="entry name" value="SAM-dependent_MTases_sf"/>
</dbReference>
<reference evidence="4" key="1">
    <citation type="submission" date="2020-10" db="EMBL/GenBank/DDBJ databases">
        <authorList>
            <person name="Castelo-Branco R."/>
            <person name="Eusebio N."/>
            <person name="Adriana R."/>
            <person name="Vieira A."/>
            <person name="Brugerolle De Fraissinette N."/>
            <person name="Rezende De Castro R."/>
            <person name="Schneider M.P."/>
            <person name="Vasconcelos V."/>
            <person name="Leao P.N."/>
        </authorList>
    </citation>
    <scope>NUCLEOTIDE SEQUENCE</scope>
    <source>
        <strain evidence="4">LEGE 06105</strain>
    </source>
</reference>
<keyword evidence="1" id="KW-0489">Methyltransferase</keyword>
<dbReference type="AlphaFoldDB" id="A0A8J7K468"/>
<dbReference type="EMBL" id="JADEWL010000133">
    <property type="protein sequence ID" value="MBE9216022.1"/>
    <property type="molecule type" value="Genomic_DNA"/>
</dbReference>
<gene>
    <name evidence="4" type="ORF">IQ247_25740</name>
</gene>
<dbReference type="SUPFAM" id="SSF53335">
    <property type="entry name" value="S-adenosyl-L-methionine-dependent methyltransferases"/>
    <property type="match status" value="1"/>
</dbReference>
<dbReference type="PRINTS" id="PR00508">
    <property type="entry name" value="S21N4MTFRASE"/>
</dbReference>
<dbReference type="Pfam" id="PF01555">
    <property type="entry name" value="N6_N4_Mtase"/>
    <property type="match status" value="1"/>
</dbReference>
<dbReference type="GO" id="GO:0003677">
    <property type="term" value="F:DNA binding"/>
    <property type="evidence" value="ECO:0007669"/>
    <property type="project" value="InterPro"/>
</dbReference>
<keyword evidence="5" id="KW-1185">Reference proteome</keyword>
<keyword evidence="2" id="KW-0808">Transferase</keyword>
<accession>A0A8J7K468</accession>
<dbReference type="Gene3D" id="3.40.50.150">
    <property type="entry name" value="Vaccinia Virus protein VP39"/>
    <property type="match status" value="1"/>
</dbReference>
<evidence type="ECO:0000313" key="4">
    <source>
        <dbReference type="EMBL" id="MBE9216022.1"/>
    </source>
</evidence>
<dbReference type="RefSeq" id="WP_193924359.1">
    <property type="nucleotide sequence ID" value="NZ_JADEWL010000133.1"/>
</dbReference>
<proteinExistence type="predicted"/>
<dbReference type="Proteomes" id="UP000620559">
    <property type="component" value="Unassembled WGS sequence"/>
</dbReference>
<evidence type="ECO:0000313" key="5">
    <source>
        <dbReference type="Proteomes" id="UP000620559"/>
    </source>
</evidence>
<comment type="caution">
    <text evidence="4">The sequence shown here is derived from an EMBL/GenBank/DDBJ whole genome shotgun (WGS) entry which is preliminary data.</text>
</comment>
<evidence type="ECO:0000259" key="3">
    <source>
        <dbReference type="Pfam" id="PF01555"/>
    </source>
</evidence>
<dbReference type="GO" id="GO:0032259">
    <property type="term" value="P:methylation"/>
    <property type="evidence" value="ECO:0007669"/>
    <property type="project" value="UniProtKB-KW"/>
</dbReference>
<evidence type="ECO:0000256" key="2">
    <source>
        <dbReference type="ARBA" id="ARBA00022679"/>
    </source>
</evidence>
<dbReference type="GO" id="GO:0008170">
    <property type="term" value="F:N-methyltransferase activity"/>
    <property type="evidence" value="ECO:0007669"/>
    <property type="project" value="InterPro"/>
</dbReference>
<sequence length="76" mass="8573">MKEHTSTFPLSLPLTCIEFSNVEKGIVLDPFMGSGTTAIAAIIKGFDYIGFELNKKNCMKSQTRIKEFTYQLCFDL</sequence>
<organism evidence="4 5">
    <name type="scientific">Plectonema cf. radiosum LEGE 06105</name>
    <dbReference type="NCBI Taxonomy" id="945769"/>
    <lineage>
        <taxon>Bacteria</taxon>
        <taxon>Bacillati</taxon>
        <taxon>Cyanobacteriota</taxon>
        <taxon>Cyanophyceae</taxon>
        <taxon>Oscillatoriophycideae</taxon>
        <taxon>Oscillatoriales</taxon>
        <taxon>Microcoleaceae</taxon>
        <taxon>Plectonema</taxon>
    </lineage>
</organism>
<evidence type="ECO:0000256" key="1">
    <source>
        <dbReference type="ARBA" id="ARBA00022603"/>
    </source>
</evidence>